<sequence>MVIGSFILLNIILAVGIGYPAFSNWYSSIEKTTGELSENLNQETINRIDSFIEAPLHINNVNYKMIENGMIDLRDEAQREKFFVSILSSYTKNIFSYAYCTVNGDYYGAVKDMDGTIKIAKNDADTGGETWYYAVNDDMSAGSFLKSTGKDDLRTSVWYEAAMNAGTPVFSPAYKSPFQNEMAMAAVYPIYDSYGTLEGVLTASLLLPDVSENLAGIVNGYGGFVAIVEKGSGYLIANSSAAANYTVSKDGKLERKYLESLNNPAILDAYQQYRGSGTTKLSVGDLSNKLFVKVQEYKQDGLNWEILSAVPESPMAIEISRNIWLAVVFSCAMFVLAMAVYYTISRRLLKPLKELLIVSEEFSSGDLNQRATIVRNDEIGRISEIFNKVADAMQQLANNLEATVAQRTEDLQKANETLDEQRSQLRLILDNTVEGILGVDLKMNCTFCNESCLRLLGYSRPEDLVGKDLLWLIHHSFKDGHSKREDPLSEYLSGGKAGHAVEDVIWRSDGTCFDTEYRALPQYKNGQHIGYVVTFTDITDRKREEEKIKYLNCHDSMTGLHNRGFFELKMQELDTEENLPVSLIYIDLNGLKMMNDTFGHASGDKLILKVAEVLKENCRKGDVAARVGGDEFCVLLPQTKLDEAKRLAGKLKEEFSRYKINSVSCSMAFGIAVKRKPYQRIEKVMEAAETEMYREKSVSQKSFGLEAIRSILNTLYEKRPCEKRHSEEVGRLCGEMGAATGLPESELKMLKNAGYLHDIGKIALSDEILGKGPNVPLTKSEAYMLRQHTSTGYRLLNLSEETLALANGVYGHHERWDGKGYPKGLKGTEIPLISRVICVAEAYEQIRNRANYSEESRAEALRAIQDGAGTLFDPQIAETFLRMMADKPGENC</sequence>
<keyword evidence="2" id="KW-1003">Cell membrane</keyword>
<keyword evidence="4 7" id="KW-1133">Transmembrane helix</keyword>
<dbReference type="SUPFAM" id="SSF55785">
    <property type="entry name" value="PYP-like sensor domain (PAS domain)"/>
    <property type="match status" value="1"/>
</dbReference>
<evidence type="ECO:0000256" key="7">
    <source>
        <dbReference type="SAM" id="Phobius"/>
    </source>
</evidence>
<comment type="subcellular location">
    <subcellularLocation>
        <location evidence="1">Cell membrane</location>
        <topology evidence="1">Multi-pass membrane protein</topology>
    </subcellularLocation>
</comment>
<dbReference type="CDD" id="cd00130">
    <property type="entry name" value="PAS"/>
    <property type="match status" value="1"/>
</dbReference>
<feature type="coiled-coil region" evidence="6">
    <location>
        <begin position="397"/>
        <end position="431"/>
    </location>
</feature>
<dbReference type="Gene3D" id="6.10.340.10">
    <property type="match status" value="1"/>
</dbReference>
<dbReference type="NCBIfam" id="TIGR00254">
    <property type="entry name" value="GGDEF"/>
    <property type="match status" value="1"/>
</dbReference>
<reference evidence="13" key="1">
    <citation type="submission" date="2019-08" db="EMBL/GenBank/DDBJ databases">
        <authorList>
            <person name="Kucharzyk K."/>
            <person name="Murdoch R.W."/>
            <person name="Higgins S."/>
            <person name="Loffler F."/>
        </authorList>
    </citation>
    <scope>NUCLEOTIDE SEQUENCE</scope>
</reference>
<dbReference type="InterPro" id="IPR001610">
    <property type="entry name" value="PAC"/>
</dbReference>
<dbReference type="PANTHER" id="PTHR44757:SF2">
    <property type="entry name" value="BIOFILM ARCHITECTURE MAINTENANCE PROTEIN MBAA"/>
    <property type="match status" value="1"/>
</dbReference>
<dbReference type="Pfam" id="PF00672">
    <property type="entry name" value="HAMP"/>
    <property type="match status" value="1"/>
</dbReference>
<dbReference type="InterPro" id="IPR000014">
    <property type="entry name" value="PAS"/>
</dbReference>
<dbReference type="InterPro" id="IPR052155">
    <property type="entry name" value="Biofilm_reg_signaling"/>
</dbReference>
<dbReference type="PANTHER" id="PTHR44757">
    <property type="entry name" value="DIGUANYLATE CYCLASE DGCP"/>
    <property type="match status" value="1"/>
</dbReference>
<comment type="caution">
    <text evidence="13">The sequence shown here is derived from an EMBL/GenBank/DDBJ whole genome shotgun (WGS) entry which is preliminary data.</text>
</comment>
<dbReference type="GO" id="GO:0006355">
    <property type="term" value="P:regulation of DNA-templated transcription"/>
    <property type="evidence" value="ECO:0007669"/>
    <property type="project" value="InterPro"/>
</dbReference>
<evidence type="ECO:0000259" key="10">
    <source>
        <dbReference type="PROSITE" id="PS50885"/>
    </source>
</evidence>
<dbReference type="InterPro" id="IPR043128">
    <property type="entry name" value="Rev_trsase/Diguanyl_cyclase"/>
</dbReference>
<dbReference type="CDD" id="cd00077">
    <property type="entry name" value="HDc"/>
    <property type="match status" value="1"/>
</dbReference>
<evidence type="ECO:0000259" key="12">
    <source>
        <dbReference type="PROSITE" id="PS51832"/>
    </source>
</evidence>
<protein>
    <submittedName>
        <fullName evidence="13">Uncharacterized protein</fullName>
    </submittedName>
</protein>
<dbReference type="Pfam" id="PF00990">
    <property type="entry name" value="GGDEF"/>
    <property type="match status" value="1"/>
</dbReference>
<keyword evidence="5 7" id="KW-0472">Membrane</keyword>
<gene>
    <name evidence="13" type="ORF">SDC9_44983</name>
</gene>
<feature type="domain" description="HD-GYP" evidence="12">
    <location>
        <begin position="700"/>
        <end position="892"/>
    </location>
</feature>
<dbReference type="Gene3D" id="3.30.450.20">
    <property type="entry name" value="PAS domain"/>
    <property type="match status" value="3"/>
</dbReference>
<accession>A0A644W4T9</accession>
<dbReference type="SUPFAM" id="SSF158472">
    <property type="entry name" value="HAMP domain-like"/>
    <property type="match status" value="1"/>
</dbReference>
<dbReference type="CDD" id="cd01949">
    <property type="entry name" value="GGDEF"/>
    <property type="match status" value="1"/>
</dbReference>
<dbReference type="SUPFAM" id="SSF55073">
    <property type="entry name" value="Nucleotide cyclase"/>
    <property type="match status" value="1"/>
</dbReference>
<dbReference type="SMART" id="SM00091">
    <property type="entry name" value="PAS"/>
    <property type="match status" value="1"/>
</dbReference>
<dbReference type="Pfam" id="PF02743">
    <property type="entry name" value="dCache_1"/>
    <property type="match status" value="1"/>
</dbReference>
<dbReference type="AlphaFoldDB" id="A0A644W4T9"/>
<dbReference type="InterPro" id="IPR033479">
    <property type="entry name" value="dCache_1"/>
</dbReference>
<dbReference type="InterPro" id="IPR003607">
    <property type="entry name" value="HD/PDEase_dom"/>
</dbReference>
<evidence type="ECO:0000256" key="3">
    <source>
        <dbReference type="ARBA" id="ARBA00022692"/>
    </source>
</evidence>
<feature type="domain" description="PAC" evidence="9">
    <location>
        <begin position="499"/>
        <end position="550"/>
    </location>
</feature>
<dbReference type="InterPro" id="IPR003660">
    <property type="entry name" value="HAMP_dom"/>
</dbReference>
<evidence type="ECO:0000256" key="1">
    <source>
        <dbReference type="ARBA" id="ARBA00004651"/>
    </source>
</evidence>
<dbReference type="Gene3D" id="3.30.70.270">
    <property type="match status" value="1"/>
</dbReference>
<dbReference type="InterPro" id="IPR013767">
    <property type="entry name" value="PAS_fold"/>
</dbReference>
<dbReference type="NCBIfam" id="TIGR00229">
    <property type="entry name" value="sensory_box"/>
    <property type="match status" value="1"/>
</dbReference>
<dbReference type="PROSITE" id="PS51832">
    <property type="entry name" value="HD_GYP"/>
    <property type="match status" value="1"/>
</dbReference>
<dbReference type="PROSITE" id="PS50885">
    <property type="entry name" value="HAMP"/>
    <property type="match status" value="1"/>
</dbReference>
<evidence type="ECO:0000256" key="4">
    <source>
        <dbReference type="ARBA" id="ARBA00022989"/>
    </source>
</evidence>
<name>A0A644W4T9_9ZZZZ</name>
<dbReference type="SMART" id="SM00267">
    <property type="entry name" value="GGDEF"/>
    <property type="match status" value="1"/>
</dbReference>
<keyword evidence="6" id="KW-0175">Coiled coil</keyword>
<dbReference type="Pfam" id="PF00989">
    <property type="entry name" value="PAS"/>
    <property type="match status" value="1"/>
</dbReference>
<dbReference type="InterPro" id="IPR029787">
    <property type="entry name" value="Nucleotide_cyclase"/>
</dbReference>
<feature type="domain" description="HAMP" evidence="10">
    <location>
        <begin position="346"/>
        <end position="398"/>
    </location>
</feature>
<organism evidence="13">
    <name type="scientific">bioreactor metagenome</name>
    <dbReference type="NCBI Taxonomy" id="1076179"/>
    <lineage>
        <taxon>unclassified sequences</taxon>
        <taxon>metagenomes</taxon>
        <taxon>ecological metagenomes</taxon>
    </lineage>
</organism>
<dbReference type="SMART" id="SM00304">
    <property type="entry name" value="HAMP"/>
    <property type="match status" value="1"/>
</dbReference>
<evidence type="ECO:0000259" key="8">
    <source>
        <dbReference type="PROSITE" id="PS50112"/>
    </source>
</evidence>
<dbReference type="InterPro" id="IPR000160">
    <property type="entry name" value="GGDEF_dom"/>
</dbReference>
<dbReference type="SUPFAM" id="SSF109604">
    <property type="entry name" value="HD-domain/PDEase-like"/>
    <property type="match status" value="1"/>
</dbReference>
<dbReference type="Pfam" id="PF13487">
    <property type="entry name" value="HD_5"/>
    <property type="match status" value="1"/>
</dbReference>
<evidence type="ECO:0000259" key="9">
    <source>
        <dbReference type="PROSITE" id="PS50113"/>
    </source>
</evidence>
<dbReference type="GO" id="GO:0007165">
    <property type="term" value="P:signal transduction"/>
    <property type="evidence" value="ECO:0007669"/>
    <property type="project" value="InterPro"/>
</dbReference>
<evidence type="ECO:0000256" key="5">
    <source>
        <dbReference type="ARBA" id="ARBA00023136"/>
    </source>
</evidence>
<dbReference type="GO" id="GO:0005886">
    <property type="term" value="C:plasma membrane"/>
    <property type="evidence" value="ECO:0007669"/>
    <property type="project" value="UniProtKB-SubCell"/>
</dbReference>
<dbReference type="CDD" id="cd06225">
    <property type="entry name" value="HAMP"/>
    <property type="match status" value="1"/>
</dbReference>
<feature type="domain" description="PAS" evidence="8">
    <location>
        <begin position="421"/>
        <end position="462"/>
    </location>
</feature>
<feature type="domain" description="GGDEF" evidence="11">
    <location>
        <begin position="579"/>
        <end position="708"/>
    </location>
</feature>
<dbReference type="PROSITE" id="PS50112">
    <property type="entry name" value="PAS"/>
    <property type="match status" value="1"/>
</dbReference>
<dbReference type="PROSITE" id="PS50887">
    <property type="entry name" value="GGDEF"/>
    <property type="match status" value="1"/>
</dbReference>
<evidence type="ECO:0000256" key="6">
    <source>
        <dbReference type="SAM" id="Coils"/>
    </source>
</evidence>
<evidence type="ECO:0000256" key="2">
    <source>
        <dbReference type="ARBA" id="ARBA00022475"/>
    </source>
</evidence>
<keyword evidence="3 7" id="KW-0812">Transmembrane</keyword>
<proteinExistence type="predicted"/>
<dbReference type="CDD" id="cd18773">
    <property type="entry name" value="PDC1_HK_sensor"/>
    <property type="match status" value="1"/>
</dbReference>
<dbReference type="Gene3D" id="1.10.3210.10">
    <property type="entry name" value="Hypothetical protein af1432"/>
    <property type="match status" value="1"/>
</dbReference>
<feature type="transmembrane region" description="Helical" evidence="7">
    <location>
        <begin position="323"/>
        <end position="344"/>
    </location>
</feature>
<dbReference type="InterPro" id="IPR037522">
    <property type="entry name" value="HD_GYP_dom"/>
</dbReference>
<dbReference type="InterPro" id="IPR035965">
    <property type="entry name" value="PAS-like_dom_sf"/>
</dbReference>
<dbReference type="SMART" id="SM00086">
    <property type="entry name" value="PAC"/>
    <property type="match status" value="1"/>
</dbReference>
<evidence type="ECO:0000313" key="13">
    <source>
        <dbReference type="EMBL" id="MPL98774.1"/>
    </source>
</evidence>
<evidence type="ECO:0000259" key="11">
    <source>
        <dbReference type="PROSITE" id="PS50887"/>
    </source>
</evidence>
<dbReference type="InterPro" id="IPR000700">
    <property type="entry name" value="PAS-assoc_C"/>
</dbReference>
<dbReference type="EMBL" id="VSSQ01000628">
    <property type="protein sequence ID" value="MPL98774.1"/>
    <property type="molecule type" value="Genomic_DNA"/>
</dbReference>
<dbReference type="PROSITE" id="PS50113">
    <property type="entry name" value="PAC"/>
    <property type="match status" value="1"/>
</dbReference>